<dbReference type="RefSeq" id="WP_340329005.1">
    <property type="nucleotide sequence ID" value="NZ_JAZHOF010000003.1"/>
</dbReference>
<dbReference type="AlphaFoldDB" id="A0AAW9RCL1"/>
<dbReference type="EMBL" id="JAZHOF010000003">
    <property type="protein sequence ID" value="MEJ8571302.1"/>
    <property type="molecule type" value="Genomic_DNA"/>
</dbReference>
<organism evidence="3 4">
    <name type="scientific">Microbaculum marinum</name>
    <dbReference type="NCBI Taxonomy" id="1764581"/>
    <lineage>
        <taxon>Bacteria</taxon>
        <taxon>Pseudomonadati</taxon>
        <taxon>Pseudomonadota</taxon>
        <taxon>Alphaproteobacteria</taxon>
        <taxon>Hyphomicrobiales</taxon>
        <taxon>Tepidamorphaceae</taxon>
        <taxon>Microbaculum</taxon>
    </lineage>
</organism>
<protein>
    <submittedName>
        <fullName evidence="3">SRPBCC domain-containing protein</fullName>
    </submittedName>
</protein>
<dbReference type="CDD" id="cd07814">
    <property type="entry name" value="SRPBCC_CalC_Aha1-like"/>
    <property type="match status" value="1"/>
</dbReference>
<gene>
    <name evidence="3" type="ORF">V3328_07455</name>
</gene>
<comment type="caution">
    <text evidence="3">The sequence shown here is derived from an EMBL/GenBank/DDBJ whole genome shotgun (WGS) entry which is preliminary data.</text>
</comment>
<dbReference type="Proteomes" id="UP001378188">
    <property type="component" value="Unassembled WGS sequence"/>
</dbReference>
<sequence length="147" mass="16123">MNETDADTRTVVVERDLPHPPDRVWRALTRPELIADWLGKTDFAPVAGHRFALGFDWGAVDCEVVAVETGRRLTYTWRSGDLDSTVTWTLTPIAPQTDTPAGAAPGATRLRMEQAGFPPGQPRYYGGARAGWPRFFAALEGVLARTA</sequence>
<evidence type="ECO:0000313" key="4">
    <source>
        <dbReference type="Proteomes" id="UP001378188"/>
    </source>
</evidence>
<accession>A0AAW9RCL1</accession>
<comment type="similarity">
    <text evidence="1">Belongs to the AHA1 family.</text>
</comment>
<dbReference type="Gene3D" id="3.30.530.20">
    <property type="match status" value="1"/>
</dbReference>
<evidence type="ECO:0000256" key="1">
    <source>
        <dbReference type="ARBA" id="ARBA00006817"/>
    </source>
</evidence>
<name>A0AAW9RCL1_9HYPH</name>
<keyword evidence="4" id="KW-1185">Reference proteome</keyword>
<dbReference type="InterPro" id="IPR013538">
    <property type="entry name" value="ASHA1/2-like_C"/>
</dbReference>
<feature type="domain" description="Activator of Hsp90 ATPase homologue 1/2-like C-terminal" evidence="2">
    <location>
        <begin position="19"/>
        <end position="143"/>
    </location>
</feature>
<evidence type="ECO:0000259" key="2">
    <source>
        <dbReference type="Pfam" id="PF08327"/>
    </source>
</evidence>
<dbReference type="Pfam" id="PF08327">
    <property type="entry name" value="AHSA1"/>
    <property type="match status" value="1"/>
</dbReference>
<dbReference type="SUPFAM" id="SSF55961">
    <property type="entry name" value="Bet v1-like"/>
    <property type="match status" value="1"/>
</dbReference>
<reference evidence="3 4" key="1">
    <citation type="submission" date="2024-02" db="EMBL/GenBank/DDBJ databases">
        <title>Genome analysis and characterization of Microbaculum marinisediminis sp. nov., isolated from marine sediment.</title>
        <authorList>
            <person name="Du Z.-J."/>
            <person name="Ye Y.-Q."/>
            <person name="Zhang Z.-R."/>
            <person name="Yuan S.-M."/>
            <person name="Zhang X.-Y."/>
        </authorList>
    </citation>
    <scope>NUCLEOTIDE SEQUENCE [LARGE SCALE GENOMIC DNA]</scope>
    <source>
        <strain evidence="3 4">SDUM1044001</strain>
    </source>
</reference>
<proteinExistence type="inferred from homology"/>
<evidence type="ECO:0000313" key="3">
    <source>
        <dbReference type="EMBL" id="MEJ8571302.1"/>
    </source>
</evidence>
<dbReference type="InterPro" id="IPR023393">
    <property type="entry name" value="START-like_dom_sf"/>
</dbReference>